<gene>
    <name evidence="2" type="ORF">MMIC_P0876</name>
</gene>
<organism evidence="2 3">
    <name type="scientific">Mariprofundus micogutta</name>
    <dbReference type="NCBI Taxonomy" id="1921010"/>
    <lineage>
        <taxon>Bacteria</taxon>
        <taxon>Pseudomonadati</taxon>
        <taxon>Pseudomonadota</taxon>
        <taxon>Candidatius Mariprofundia</taxon>
        <taxon>Mariprofundales</taxon>
        <taxon>Mariprofundaceae</taxon>
        <taxon>Mariprofundus</taxon>
    </lineage>
</organism>
<accession>A0A1L8CLX1</accession>
<protein>
    <submittedName>
        <fullName evidence="2">Uncharacterized protein</fullName>
    </submittedName>
</protein>
<evidence type="ECO:0000313" key="2">
    <source>
        <dbReference type="EMBL" id="GAV19917.1"/>
    </source>
</evidence>
<keyword evidence="3" id="KW-1185">Reference proteome</keyword>
<dbReference type="STRING" id="1921010.MMIC_P0876"/>
<evidence type="ECO:0000256" key="1">
    <source>
        <dbReference type="SAM" id="MobiDB-lite"/>
    </source>
</evidence>
<reference evidence="2 3" key="1">
    <citation type="journal article" date="2017" name="Arch. Microbiol.">
        <title>Mariprofundus micogutta sp. nov., a novel iron-oxidizing zetaproteobacterium isolated from a deep-sea hydrothermal field at the Bayonnaise knoll of the Izu-Ogasawara arc, and a description of Mariprofundales ord. nov. and Zetaproteobacteria classis nov.</title>
        <authorList>
            <person name="Makita H."/>
            <person name="Tanaka E."/>
            <person name="Mitsunobu S."/>
            <person name="Miyazaki M."/>
            <person name="Nunoura T."/>
            <person name="Uematsu K."/>
            <person name="Takaki Y."/>
            <person name="Nishi S."/>
            <person name="Shimamura S."/>
            <person name="Takai K."/>
        </authorList>
    </citation>
    <scope>NUCLEOTIDE SEQUENCE [LARGE SCALE GENOMIC DNA]</scope>
    <source>
        <strain evidence="2 3">ET2</strain>
    </source>
</reference>
<dbReference type="AlphaFoldDB" id="A0A1L8CLX1"/>
<feature type="compositionally biased region" description="Basic and acidic residues" evidence="1">
    <location>
        <begin position="129"/>
        <end position="172"/>
    </location>
</feature>
<name>A0A1L8CLX1_9PROT</name>
<dbReference type="Proteomes" id="UP000231632">
    <property type="component" value="Unassembled WGS sequence"/>
</dbReference>
<proteinExistence type="predicted"/>
<evidence type="ECO:0000313" key="3">
    <source>
        <dbReference type="Proteomes" id="UP000231632"/>
    </source>
</evidence>
<feature type="region of interest" description="Disordered" evidence="1">
    <location>
        <begin position="126"/>
        <end position="172"/>
    </location>
</feature>
<dbReference type="EMBL" id="BDFD01000005">
    <property type="protein sequence ID" value="GAV19917.1"/>
    <property type="molecule type" value="Genomic_DNA"/>
</dbReference>
<sequence length="263" mass="29331">MLLGKGRSMAEGYVKLSRKIRDSWMIQGDHDALAVFIYLLTSATHKPHKVVVDGQVIELLPGQVLGGRKRLAKVCGLTEKQIRRILKLFENAEIAAMKGAAGRAKAVSVITLMNWGLYQSNGDTGAKVRASDGAEQGPKEGQTRATDKNGKKGKNGKKEDKPREKTRTSSVPDDFRLDDNLITWTTKEDIKNPEKYIAEFVDYWKSKGDKKSDWHATFRNYLRSRKEKGWHGGLVHQQSADAVPIQCAADMSRVALEDLPRAL</sequence>
<comment type="caution">
    <text evidence="2">The sequence shown here is derived from an EMBL/GenBank/DDBJ whole genome shotgun (WGS) entry which is preliminary data.</text>
</comment>